<evidence type="ECO:0000256" key="1">
    <source>
        <dbReference type="SAM" id="MobiDB-lite"/>
    </source>
</evidence>
<reference evidence="2" key="1">
    <citation type="submission" date="2022-11" db="EMBL/GenBank/DDBJ databases">
        <title>Centuries of genome instability and evolution in soft-shell clam transmissible cancer (bioRxiv).</title>
        <authorList>
            <person name="Hart S.F.M."/>
            <person name="Yonemitsu M.A."/>
            <person name="Giersch R.M."/>
            <person name="Beal B.F."/>
            <person name="Arriagada G."/>
            <person name="Davis B.W."/>
            <person name="Ostrander E.A."/>
            <person name="Goff S.P."/>
            <person name="Metzger M.J."/>
        </authorList>
    </citation>
    <scope>NUCLEOTIDE SEQUENCE</scope>
    <source>
        <strain evidence="2">MELC-2E11</strain>
        <tissue evidence="2">Siphon/mantle</tissue>
    </source>
</reference>
<organism evidence="2 3">
    <name type="scientific">Mya arenaria</name>
    <name type="common">Soft-shell clam</name>
    <dbReference type="NCBI Taxonomy" id="6604"/>
    <lineage>
        <taxon>Eukaryota</taxon>
        <taxon>Metazoa</taxon>
        <taxon>Spiralia</taxon>
        <taxon>Lophotrochozoa</taxon>
        <taxon>Mollusca</taxon>
        <taxon>Bivalvia</taxon>
        <taxon>Autobranchia</taxon>
        <taxon>Heteroconchia</taxon>
        <taxon>Euheterodonta</taxon>
        <taxon>Imparidentia</taxon>
        <taxon>Neoheterodontei</taxon>
        <taxon>Myida</taxon>
        <taxon>Myoidea</taxon>
        <taxon>Myidae</taxon>
        <taxon>Mya</taxon>
    </lineage>
</organism>
<dbReference type="EMBL" id="CP111014">
    <property type="protein sequence ID" value="WAQ98936.1"/>
    <property type="molecule type" value="Genomic_DNA"/>
</dbReference>
<name>A0ABY7DPU7_MYAAR</name>
<protein>
    <submittedName>
        <fullName evidence="2">Uncharacterized protein</fullName>
    </submittedName>
</protein>
<evidence type="ECO:0000313" key="3">
    <source>
        <dbReference type="Proteomes" id="UP001164746"/>
    </source>
</evidence>
<gene>
    <name evidence="2" type="ORF">MAR_023309</name>
</gene>
<evidence type="ECO:0000313" key="2">
    <source>
        <dbReference type="EMBL" id="WAQ98936.1"/>
    </source>
</evidence>
<feature type="non-terminal residue" evidence="2">
    <location>
        <position position="1"/>
    </location>
</feature>
<keyword evidence="3" id="KW-1185">Reference proteome</keyword>
<feature type="region of interest" description="Disordered" evidence="1">
    <location>
        <begin position="61"/>
        <end position="80"/>
    </location>
</feature>
<accession>A0ABY7DPU7</accession>
<sequence>CHLSELGGACLRAEVEVNQYRQLHLLLRLSVCEGVHTMFTTYSNKKWAQVQSTAQSIKSHLEADDSEPMISPVTPSSPVRISTRPDKAAALWASMDSTMYRTE</sequence>
<proteinExistence type="predicted"/>
<dbReference type="Proteomes" id="UP001164746">
    <property type="component" value="Chromosome 3"/>
</dbReference>